<reference evidence="4" key="1">
    <citation type="submission" date="2022-10" db="EMBL/GenBank/DDBJ databases">
        <title>Comparative genomic analysis of Cohnella hashimotonis sp. nov., isolated from the International Space Station.</title>
        <authorList>
            <person name="Simpson A."/>
            <person name="Venkateswaran K."/>
        </authorList>
    </citation>
    <scope>NUCLEOTIDE SEQUENCE</scope>
    <source>
        <strain evidence="4">DSM 28161</strain>
    </source>
</reference>
<protein>
    <submittedName>
        <fullName evidence="4">M20/M25/M40 family metallo-hydrolase</fullName>
    </submittedName>
</protein>
<proteinExistence type="predicted"/>
<evidence type="ECO:0000259" key="3">
    <source>
        <dbReference type="Pfam" id="PF07687"/>
    </source>
</evidence>
<name>A0A9X4L0W1_9BACL</name>
<dbReference type="SUPFAM" id="SSF53187">
    <property type="entry name" value="Zn-dependent exopeptidases"/>
    <property type="match status" value="1"/>
</dbReference>
<evidence type="ECO:0000256" key="2">
    <source>
        <dbReference type="ARBA" id="ARBA00022833"/>
    </source>
</evidence>
<dbReference type="Gene3D" id="3.40.630.10">
    <property type="entry name" value="Zn peptidases"/>
    <property type="match status" value="1"/>
</dbReference>
<dbReference type="Pfam" id="PF01546">
    <property type="entry name" value="Peptidase_M20"/>
    <property type="match status" value="1"/>
</dbReference>
<dbReference type="InterPro" id="IPR050072">
    <property type="entry name" value="Peptidase_M20A"/>
</dbReference>
<evidence type="ECO:0000313" key="4">
    <source>
        <dbReference type="EMBL" id="MDG0811434.1"/>
    </source>
</evidence>
<evidence type="ECO:0000313" key="5">
    <source>
        <dbReference type="Proteomes" id="UP001153404"/>
    </source>
</evidence>
<dbReference type="Pfam" id="PF07687">
    <property type="entry name" value="M20_dimer"/>
    <property type="match status" value="1"/>
</dbReference>
<comment type="caution">
    <text evidence="4">The sequence shown here is derived from an EMBL/GenBank/DDBJ whole genome shotgun (WGS) entry which is preliminary data.</text>
</comment>
<accession>A0A9X4L0W1</accession>
<sequence length="445" mass="48670">MADSIRQEATELLRNLIRIDTTNPPGGELAAARYIAGLAEAEGIAAEIVETAPGRGNVILKLAGRETGPPLILLSHLDVVGARPEEWRHPPFEGVIEDGYLWGRGTIDTKQLTAMELMTLFLLARDKVVPRRDVYLVATADEESGSAHGLRALLQTHGGLFRDADVVSEGGGFPVVVNGKTFYLCEVGQKGLCQVKFIYRRKPNRNPFYPDNAGLRSFAELARRIAGSAWPGTVPETTRRLIAQLMKASEDAPQGDRPLSEQVEYLKTKVSPLFGNMIKAMTESTIALTMWHGGRSRKELAGEYEAMADIRLLPGVKRQEVEARLDALCAELGIEWELIACQQGYDSGAEGRLYQEMSEAIASRVPGAALIPFIATGTSDGRYLREYDSRVFGFSPVLAEDMTFEQAVTMVHGVDERIACDSIAFGAATLHQAVLRYCTGGDDRD</sequence>
<dbReference type="Gene3D" id="3.30.70.360">
    <property type="match status" value="1"/>
</dbReference>
<gene>
    <name evidence="4" type="ORF">OMP40_20210</name>
</gene>
<evidence type="ECO:0000256" key="1">
    <source>
        <dbReference type="ARBA" id="ARBA00001947"/>
    </source>
</evidence>
<feature type="domain" description="Peptidase M20 dimerisation" evidence="3">
    <location>
        <begin position="253"/>
        <end position="336"/>
    </location>
</feature>
<dbReference type="InterPro" id="IPR002933">
    <property type="entry name" value="Peptidase_M20"/>
</dbReference>
<keyword evidence="2" id="KW-0862">Zinc</keyword>
<dbReference type="Gene3D" id="1.10.150.900">
    <property type="match status" value="1"/>
</dbReference>
<dbReference type="Proteomes" id="UP001153404">
    <property type="component" value="Unassembled WGS sequence"/>
</dbReference>
<keyword evidence="5" id="KW-1185">Reference proteome</keyword>
<dbReference type="EMBL" id="JAPDIA010000007">
    <property type="protein sequence ID" value="MDG0811434.1"/>
    <property type="molecule type" value="Genomic_DNA"/>
</dbReference>
<dbReference type="RefSeq" id="WP_277534045.1">
    <property type="nucleotide sequence ID" value="NZ_JAPDIA010000007.1"/>
</dbReference>
<dbReference type="AlphaFoldDB" id="A0A9X4L0W1"/>
<comment type="cofactor">
    <cofactor evidence="1">
        <name>Zn(2+)</name>
        <dbReference type="ChEBI" id="CHEBI:29105"/>
    </cofactor>
</comment>
<dbReference type="PANTHER" id="PTHR43808">
    <property type="entry name" value="ACETYLORNITHINE DEACETYLASE"/>
    <property type="match status" value="1"/>
</dbReference>
<organism evidence="4 5">
    <name type="scientific">Cohnella rhizosphaerae</name>
    <dbReference type="NCBI Taxonomy" id="1457232"/>
    <lineage>
        <taxon>Bacteria</taxon>
        <taxon>Bacillati</taxon>
        <taxon>Bacillota</taxon>
        <taxon>Bacilli</taxon>
        <taxon>Bacillales</taxon>
        <taxon>Paenibacillaceae</taxon>
        <taxon>Cohnella</taxon>
    </lineage>
</organism>
<dbReference type="GO" id="GO:0016787">
    <property type="term" value="F:hydrolase activity"/>
    <property type="evidence" value="ECO:0007669"/>
    <property type="project" value="InterPro"/>
</dbReference>
<dbReference type="PANTHER" id="PTHR43808:SF8">
    <property type="entry name" value="PEPTIDASE M20 DIMERISATION DOMAIN-CONTAINING PROTEIN"/>
    <property type="match status" value="1"/>
</dbReference>
<dbReference type="InterPro" id="IPR011650">
    <property type="entry name" value="Peptidase_M20_dimer"/>
</dbReference>